<dbReference type="GO" id="GO:0003677">
    <property type="term" value="F:DNA binding"/>
    <property type="evidence" value="ECO:0007669"/>
    <property type="project" value="InterPro"/>
</dbReference>
<dbReference type="PANTHER" id="PTHR33055">
    <property type="entry name" value="TRANSPOSASE FOR INSERTION SEQUENCE ELEMENT IS1111A"/>
    <property type="match status" value="1"/>
</dbReference>
<organism evidence="2 3">
    <name type="scientific">Escherichia coli</name>
    <dbReference type="NCBI Taxonomy" id="562"/>
    <lineage>
        <taxon>Bacteria</taxon>
        <taxon>Pseudomonadati</taxon>
        <taxon>Pseudomonadota</taxon>
        <taxon>Gammaproteobacteria</taxon>
        <taxon>Enterobacterales</taxon>
        <taxon>Enterobacteriaceae</taxon>
        <taxon>Escherichia</taxon>
    </lineage>
</organism>
<dbReference type="GO" id="GO:0006313">
    <property type="term" value="P:DNA transposition"/>
    <property type="evidence" value="ECO:0007669"/>
    <property type="project" value="InterPro"/>
</dbReference>
<dbReference type="EMBL" id="WTQQ01000810">
    <property type="protein sequence ID" value="MWR91287.1"/>
    <property type="molecule type" value="Genomic_DNA"/>
</dbReference>
<feature type="domain" description="Transposase IS110-like N-terminal" evidence="1">
    <location>
        <begin position="10"/>
        <end position="106"/>
    </location>
</feature>
<dbReference type="GO" id="GO:0004803">
    <property type="term" value="F:transposase activity"/>
    <property type="evidence" value="ECO:0007669"/>
    <property type="project" value="InterPro"/>
</dbReference>
<evidence type="ECO:0000259" key="1">
    <source>
        <dbReference type="Pfam" id="PF01548"/>
    </source>
</evidence>
<gene>
    <name evidence="2" type="ORF">GP979_23860</name>
</gene>
<accession>A0A6N8NMB7</accession>
<dbReference type="InterPro" id="IPR002525">
    <property type="entry name" value="Transp_IS110-like_N"/>
</dbReference>
<dbReference type="InterPro" id="IPR047650">
    <property type="entry name" value="Transpos_IS110"/>
</dbReference>
<feature type="non-terminal residue" evidence="2">
    <location>
        <position position="106"/>
    </location>
</feature>
<reference evidence="2 3" key="1">
    <citation type="submission" date="2019-12" db="EMBL/GenBank/DDBJ databases">
        <title>Enteriobacteria Tanzani isolates_8377-8380.</title>
        <authorList>
            <person name="Subbiah M."/>
            <person name="Call D."/>
        </authorList>
    </citation>
    <scope>NUCLEOTIDE SEQUENCE [LARGE SCALE GENOMIC DNA]</scope>
    <source>
        <strain evidence="2 3">8379wE6</strain>
    </source>
</reference>
<name>A0A6N8NMB7_ECOLX</name>
<dbReference type="PANTHER" id="PTHR33055:SF13">
    <property type="entry name" value="TRANSPOSASE"/>
    <property type="match status" value="1"/>
</dbReference>
<dbReference type="Proteomes" id="UP000436482">
    <property type="component" value="Unassembled WGS sequence"/>
</dbReference>
<sequence>MSQPNLQCMGIDVAKLSLDIATTDTIEPFTVGNDEDGFAVITDKLKHTKINLILMEATGGLEAAIACKLQSEGYDVVVINPRQARDFARSMGYLAKTDKLDAAMLA</sequence>
<proteinExistence type="predicted"/>
<evidence type="ECO:0000313" key="2">
    <source>
        <dbReference type="EMBL" id="MWR91287.1"/>
    </source>
</evidence>
<protein>
    <submittedName>
        <fullName evidence="2">Transposase</fullName>
    </submittedName>
</protein>
<evidence type="ECO:0000313" key="3">
    <source>
        <dbReference type="Proteomes" id="UP000436482"/>
    </source>
</evidence>
<dbReference type="Pfam" id="PF01548">
    <property type="entry name" value="DEDD_Tnp_IS110"/>
    <property type="match status" value="1"/>
</dbReference>
<dbReference type="AlphaFoldDB" id="A0A6N8NMB7"/>
<comment type="caution">
    <text evidence="2">The sequence shown here is derived from an EMBL/GenBank/DDBJ whole genome shotgun (WGS) entry which is preliminary data.</text>
</comment>